<evidence type="ECO:0000313" key="1">
    <source>
        <dbReference type="EMBL" id="QNO54089.1"/>
    </source>
</evidence>
<dbReference type="EMBL" id="MT631561">
    <property type="protein sequence ID" value="QNO54089.1"/>
    <property type="molecule type" value="Genomic_DNA"/>
</dbReference>
<sequence>MEIEKGFERLYREKKTTLWKAEGEGMIFNIEELIYKRVMKEIEGLNHDGGRT</sequence>
<name>A0A7G9Z1F5_9EURY</name>
<proteinExistence type="predicted"/>
<accession>A0A7G9Z1F5</accession>
<organism evidence="1">
    <name type="scientific">Candidatus Methanophagaceae archaeon ANME-1 ERB6</name>
    <dbReference type="NCBI Taxonomy" id="2759912"/>
    <lineage>
        <taxon>Archaea</taxon>
        <taxon>Methanobacteriati</taxon>
        <taxon>Methanobacteriota</taxon>
        <taxon>Stenosarchaea group</taxon>
        <taxon>Methanomicrobia</taxon>
        <taxon>Candidatus Methanophagales</taxon>
        <taxon>Candidatus Methanophagaceae</taxon>
    </lineage>
</organism>
<protein>
    <submittedName>
        <fullName evidence="1">Uncharacterized protein</fullName>
    </submittedName>
</protein>
<reference evidence="1" key="1">
    <citation type="submission" date="2020-06" db="EMBL/GenBank/DDBJ databases">
        <title>Unique genomic features of the anaerobic methanotrophic archaea.</title>
        <authorList>
            <person name="Chadwick G.L."/>
            <person name="Skennerton C.T."/>
            <person name="Laso-Perez R."/>
            <person name="Leu A.O."/>
            <person name="Speth D.R."/>
            <person name="Yu H."/>
            <person name="Morgan-Lang C."/>
            <person name="Hatzenpichler R."/>
            <person name="Goudeau D."/>
            <person name="Malmstrom R."/>
            <person name="Brazelton W.J."/>
            <person name="Woyke T."/>
            <person name="Hallam S.J."/>
            <person name="Tyson G.W."/>
            <person name="Wegener G."/>
            <person name="Boetius A."/>
            <person name="Orphan V."/>
        </authorList>
    </citation>
    <scope>NUCLEOTIDE SEQUENCE</scope>
</reference>
<gene>
    <name evidence="1" type="ORF">GHMFPJCE_00016</name>
</gene>
<dbReference type="AlphaFoldDB" id="A0A7G9Z1F5"/>